<feature type="compositionally biased region" description="Acidic residues" evidence="1">
    <location>
        <begin position="126"/>
        <end position="136"/>
    </location>
</feature>
<dbReference type="EMBL" id="JBJQOH010000006">
    <property type="protein sequence ID" value="KAL3682059.1"/>
    <property type="molecule type" value="Genomic_DNA"/>
</dbReference>
<feature type="compositionally biased region" description="Basic and acidic residues" evidence="1">
    <location>
        <begin position="102"/>
        <end position="111"/>
    </location>
</feature>
<protein>
    <submittedName>
        <fullName evidence="2">Uncharacterized protein</fullName>
    </submittedName>
</protein>
<evidence type="ECO:0000313" key="2">
    <source>
        <dbReference type="EMBL" id="KAL3682059.1"/>
    </source>
</evidence>
<organism evidence="2 3">
    <name type="scientific">Riccia sorocarpa</name>
    <dbReference type="NCBI Taxonomy" id="122646"/>
    <lineage>
        <taxon>Eukaryota</taxon>
        <taxon>Viridiplantae</taxon>
        <taxon>Streptophyta</taxon>
        <taxon>Embryophyta</taxon>
        <taxon>Marchantiophyta</taxon>
        <taxon>Marchantiopsida</taxon>
        <taxon>Marchantiidae</taxon>
        <taxon>Marchantiales</taxon>
        <taxon>Ricciaceae</taxon>
        <taxon>Riccia</taxon>
    </lineage>
</organism>
<evidence type="ECO:0000256" key="1">
    <source>
        <dbReference type="SAM" id="MobiDB-lite"/>
    </source>
</evidence>
<keyword evidence="3" id="KW-1185">Reference proteome</keyword>
<accession>A0ABD3GW37</accession>
<dbReference type="AlphaFoldDB" id="A0ABD3GW37"/>
<gene>
    <name evidence="2" type="ORF">R1sor_000081</name>
</gene>
<evidence type="ECO:0000313" key="3">
    <source>
        <dbReference type="Proteomes" id="UP001633002"/>
    </source>
</evidence>
<dbReference type="Proteomes" id="UP001633002">
    <property type="component" value="Unassembled WGS sequence"/>
</dbReference>
<feature type="region of interest" description="Disordered" evidence="1">
    <location>
        <begin position="102"/>
        <end position="155"/>
    </location>
</feature>
<sequence>MKAAGKGKNKDDGEMRPTWWRPFPSVSDETRKLSILPHVDPGELALAQMSAECERCRMLDVIMKAFCHLTGCPNWEEAQAKYGPYASDERLYSFEKSFELMLEDEHGSANDHEEELEELPGQSEGGEADAGAEDVDSVPLVVGDSLAADPKETDP</sequence>
<comment type="caution">
    <text evidence="2">The sequence shown here is derived from an EMBL/GenBank/DDBJ whole genome shotgun (WGS) entry which is preliminary data.</text>
</comment>
<reference evidence="2 3" key="1">
    <citation type="submission" date="2024-09" db="EMBL/GenBank/DDBJ databases">
        <title>Chromosome-scale assembly of Riccia sorocarpa.</title>
        <authorList>
            <person name="Paukszto L."/>
        </authorList>
    </citation>
    <scope>NUCLEOTIDE SEQUENCE [LARGE SCALE GENOMIC DNA]</scope>
    <source>
        <strain evidence="2">LP-2024</strain>
        <tissue evidence="2">Aerial parts of the thallus</tissue>
    </source>
</reference>
<proteinExistence type="predicted"/>
<name>A0ABD3GW37_9MARC</name>